<accession>A0A0P7NFQ6</accession>
<sequence>MKFLWLSLLFLSQAVLATCPAGNSQHECEAVRIQPLVTPEQKKDALTQLQKFQQALSAKNATKLKTFLKFPYDTYFGFLAEIELPESEPFTEALFDRHSETIMRRLHNVTKFTIHPGTQWIDDYLSHSLTPAEQKRKYYPLNDGRFYYEEKGERHYVTGICELAMSGNISDDGITLNIGSQANEQIPPAVCDGTTILEFGMINGQLKLLRVSFAG</sequence>
<keyword evidence="1" id="KW-0732">Signal</keyword>
<feature type="signal peptide" evidence="1">
    <location>
        <begin position="1"/>
        <end position="17"/>
    </location>
</feature>
<evidence type="ECO:0000313" key="3">
    <source>
        <dbReference type="EMBL" id="VED37227.1"/>
    </source>
</evidence>
<reference evidence="2" key="1">
    <citation type="journal article" date="2018" name="Genome Biol.">
        <title>SKESA: strategic k-mer extension for scrupulous assemblies.</title>
        <authorList>
            <person name="Souvorov A."/>
            <person name="Agarwala R."/>
            <person name="Lipman D.J."/>
        </authorList>
    </citation>
    <scope>NUCLEOTIDE SEQUENCE [LARGE SCALE GENOMIC DNA]</scope>
    <source>
        <strain evidence="2">AMC_487</strain>
    </source>
</reference>
<dbReference type="EMBL" id="LR134246">
    <property type="protein sequence ID" value="VED37227.1"/>
    <property type="molecule type" value="Genomic_DNA"/>
</dbReference>
<dbReference type="EMBL" id="DABERK010000048">
    <property type="protein sequence ID" value="HAI5335035.1"/>
    <property type="molecule type" value="Genomic_DNA"/>
</dbReference>
<gene>
    <name evidence="2" type="ORF">HJQ60_005140</name>
    <name evidence="3" type="ORF">NCTC9702_04542</name>
</gene>
<proteinExistence type="predicted"/>
<evidence type="ECO:0000256" key="1">
    <source>
        <dbReference type="SAM" id="SignalP"/>
    </source>
</evidence>
<name>A0A0P7NFQ6_ECOLX</name>
<dbReference type="RefSeq" id="WP_000670937.1">
    <property type="nucleotide sequence ID" value="NZ_AP019538.1"/>
</dbReference>
<reference evidence="3 4" key="2">
    <citation type="submission" date="2018-12" db="EMBL/GenBank/DDBJ databases">
        <authorList>
            <consortium name="Pathogen Informatics"/>
        </authorList>
    </citation>
    <scope>NUCLEOTIDE SEQUENCE [LARGE SCALE GENOMIC DNA]</scope>
    <source>
        <strain evidence="3 4">NCTC9702</strain>
    </source>
</reference>
<dbReference type="Proteomes" id="UP000845800">
    <property type="component" value="Unassembled WGS sequence"/>
</dbReference>
<dbReference type="Proteomes" id="UP000277930">
    <property type="component" value="Chromosome 1"/>
</dbReference>
<reference evidence="2" key="3">
    <citation type="submission" date="2020-03" db="EMBL/GenBank/DDBJ databases">
        <authorList>
            <consortium name="NCBI Pathogen Detection Project"/>
        </authorList>
    </citation>
    <scope>NUCLEOTIDE SEQUENCE</scope>
    <source>
        <strain evidence="2">AMC_487</strain>
    </source>
</reference>
<protein>
    <submittedName>
        <fullName evidence="2">Uncharacterized protein</fullName>
    </submittedName>
</protein>
<organism evidence="2">
    <name type="scientific">Escherichia coli</name>
    <dbReference type="NCBI Taxonomy" id="562"/>
    <lineage>
        <taxon>Bacteria</taxon>
        <taxon>Pseudomonadati</taxon>
        <taxon>Pseudomonadota</taxon>
        <taxon>Gammaproteobacteria</taxon>
        <taxon>Enterobacterales</taxon>
        <taxon>Enterobacteriaceae</taxon>
        <taxon>Escherichia</taxon>
    </lineage>
</organism>
<feature type="chain" id="PRO_5015043780" evidence="1">
    <location>
        <begin position="18"/>
        <end position="215"/>
    </location>
</feature>
<dbReference type="AlphaFoldDB" id="A0A0P7NFQ6"/>
<evidence type="ECO:0000313" key="2">
    <source>
        <dbReference type="EMBL" id="HAI5335035.1"/>
    </source>
</evidence>
<evidence type="ECO:0000313" key="4">
    <source>
        <dbReference type="Proteomes" id="UP000277930"/>
    </source>
</evidence>